<dbReference type="AlphaFoldDB" id="A0A5Q3Q7U0"/>
<dbReference type="Proteomes" id="UP000371041">
    <property type="component" value="Chromosome"/>
</dbReference>
<organism evidence="1 2">
    <name type="scientific">Allosaccharopolyspora coralli</name>
    <dbReference type="NCBI Taxonomy" id="2665642"/>
    <lineage>
        <taxon>Bacteria</taxon>
        <taxon>Bacillati</taxon>
        <taxon>Actinomycetota</taxon>
        <taxon>Actinomycetes</taxon>
        <taxon>Pseudonocardiales</taxon>
        <taxon>Pseudonocardiaceae</taxon>
        <taxon>Allosaccharopolyspora</taxon>
    </lineage>
</organism>
<keyword evidence="2" id="KW-1185">Reference proteome</keyword>
<proteinExistence type="predicted"/>
<dbReference type="RefSeq" id="WP_154077200.1">
    <property type="nucleotide sequence ID" value="NZ_CP045929.1"/>
</dbReference>
<dbReference type="KEGG" id="sace:GIY23_14840"/>
<dbReference type="EMBL" id="CP045929">
    <property type="protein sequence ID" value="QGK70618.1"/>
    <property type="molecule type" value="Genomic_DNA"/>
</dbReference>
<dbReference type="InterPro" id="IPR045649">
    <property type="entry name" value="DUF6400"/>
</dbReference>
<protein>
    <submittedName>
        <fullName evidence="1">Uncharacterized protein</fullName>
    </submittedName>
</protein>
<sequence>MRFDFTLDLGADEMRRRAEVVKALGPDWDPIAAMHDEERAYALLYSNLDSEQQATFDMLVAEGVLPDKDDRDAA</sequence>
<accession>A0A5Q3Q7U0</accession>
<reference evidence="2" key="1">
    <citation type="submission" date="2019-11" db="EMBL/GenBank/DDBJ databases">
        <title>The complete genome sequence of Saccharopolyspora sp. E2A.</title>
        <authorList>
            <person name="Zhang G."/>
        </authorList>
    </citation>
    <scope>NUCLEOTIDE SEQUENCE [LARGE SCALE GENOMIC DNA]</scope>
    <source>
        <strain evidence="2">E2A</strain>
    </source>
</reference>
<evidence type="ECO:0000313" key="2">
    <source>
        <dbReference type="Proteomes" id="UP000371041"/>
    </source>
</evidence>
<gene>
    <name evidence="1" type="ORF">GIY23_14840</name>
</gene>
<evidence type="ECO:0000313" key="1">
    <source>
        <dbReference type="EMBL" id="QGK70618.1"/>
    </source>
</evidence>
<name>A0A5Q3Q7U0_9PSEU</name>
<dbReference type="Pfam" id="PF19938">
    <property type="entry name" value="DUF6400"/>
    <property type="match status" value="1"/>
</dbReference>